<name>A0AAD7NIV9_9AGAR</name>
<sequence length="222" mass="24150">MYYVEPQIHRWSARSATQVKALQQRLQNINDALVKAQIMLVQTVTDSTVHIPPPTPAPKNRYQTETLRAKLEMACNNFHLRSAASEIIAASLTGRQKGLNQPNPAKGPGVQPVVDAVAAGLFNDGNVTFQDAQNSVLRALTSKGGIKANNVHCALASMYGELSKHHHSGVSEALVLRKGEQTLEEAIGTMSVILFARRLYASDFDAVFYDSKGNPQATLSKL</sequence>
<reference evidence="1" key="1">
    <citation type="submission" date="2023-03" db="EMBL/GenBank/DDBJ databases">
        <title>Massive genome expansion in bonnet fungi (Mycena s.s.) driven by repeated elements and novel gene families across ecological guilds.</title>
        <authorList>
            <consortium name="Lawrence Berkeley National Laboratory"/>
            <person name="Harder C.B."/>
            <person name="Miyauchi S."/>
            <person name="Viragh M."/>
            <person name="Kuo A."/>
            <person name="Thoen E."/>
            <person name="Andreopoulos B."/>
            <person name="Lu D."/>
            <person name="Skrede I."/>
            <person name="Drula E."/>
            <person name="Henrissat B."/>
            <person name="Morin E."/>
            <person name="Kohler A."/>
            <person name="Barry K."/>
            <person name="LaButti K."/>
            <person name="Morin E."/>
            <person name="Salamov A."/>
            <person name="Lipzen A."/>
            <person name="Mereny Z."/>
            <person name="Hegedus B."/>
            <person name="Baldrian P."/>
            <person name="Stursova M."/>
            <person name="Weitz H."/>
            <person name="Taylor A."/>
            <person name="Grigoriev I.V."/>
            <person name="Nagy L.G."/>
            <person name="Martin F."/>
            <person name="Kauserud H."/>
        </authorList>
    </citation>
    <scope>NUCLEOTIDE SEQUENCE</scope>
    <source>
        <strain evidence="1">CBHHK188m</strain>
    </source>
</reference>
<accession>A0AAD7NIV9</accession>
<evidence type="ECO:0000313" key="2">
    <source>
        <dbReference type="Proteomes" id="UP001215280"/>
    </source>
</evidence>
<evidence type="ECO:0000313" key="1">
    <source>
        <dbReference type="EMBL" id="KAJ7762346.1"/>
    </source>
</evidence>
<dbReference type="Proteomes" id="UP001215280">
    <property type="component" value="Unassembled WGS sequence"/>
</dbReference>
<organism evidence="1 2">
    <name type="scientific">Mycena maculata</name>
    <dbReference type="NCBI Taxonomy" id="230809"/>
    <lineage>
        <taxon>Eukaryota</taxon>
        <taxon>Fungi</taxon>
        <taxon>Dikarya</taxon>
        <taxon>Basidiomycota</taxon>
        <taxon>Agaricomycotina</taxon>
        <taxon>Agaricomycetes</taxon>
        <taxon>Agaricomycetidae</taxon>
        <taxon>Agaricales</taxon>
        <taxon>Marasmiineae</taxon>
        <taxon>Mycenaceae</taxon>
        <taxon>Mycena</taxon>
    </lineage>
</organism>
<proteinExistence type="predicted"/>
<gene>
    <name evidence="1" type="ORF">DFH07DRAFT_771130</name>
</gene>
<dbReference type="AlphaFoldDB" id="A0AAD7NIV9"/>
<keyword evidence="2" id="KW-1185">Reference proteome</keyword>
<protein>
    <submittedName>
        <fullName evidence="1">Uncharacterized protein</fullName>
    </submittedName>
</protein>
<dbReference type="EMBL" id="JARJLG010000043">
    <property type="protein sequence ID" value="KAJ7762346.1"/>
    <property type="molecule type" value="Genomic_DNA"/>
</dbReference>
<comment type="caution">
    <text evidence="1">The sequence shown here is derived from an EMBL/GenBank/DDBJ whole genome shotgun (WGS) entry which is preliminary data.</text>
</comment>